<organism evidence="14 15">
    <name type="scientific">Prunus yedoensis var. nudiflora</name>
    <dbReference type="NCBI Taxonomy" id="2094558"/>
    <lineage>
        <taxon>Eukaryota</taxon>
        <taxon>Viridiplantae</taxon>
        <taxon>Streptophyta</taxon>
        <taxon>Embryophyta</taxon>
        <taxon>Tracheophyta</taxon>
        <taxon>Spermatophyta</taxon>
        <taxon>Magnoliopsida</taxon>
        <taxon>eudicotyledons</taxon>
        <taxon>Gunneridae</taxon>
        <taxon>Pentapetalae</taxon>
        <taxon>rosids</taxon>
        <taxon>fabids</taxon>
        <taxon>Rosales</taxon>
        <taxon>Rosaceae</taxon>
        <taxon>Amygdaloideae</taxon>
        <taxon>Amygdaleae</taxon>
        <taxon>Prunus</taxon>
    </lineage>
</organism>
<comment type="caution">
    <text evidence="14">The sequence shown here is derived from an EMBL/GenBank/DDBJ whole genome shotgun (WGS) entry which is preliminary data.</text>
</comment>
<evidence type="ECO:0000256" key="8">
    <source>
        <dbReference type="ARBA" id="ARBA00022723"/>
    </source>
</evidence>
<evidence type="ECO:0000256" key="11">
    <source>
        <dbReference type="ARBA" id="ARBA00022833"/>
    </source>
</evidence>
<keyword evidence="7" id="KW-0540">Nuclease</keyword>
<dbReference type="HAMAP" id="MF_01818">
    <property type="entry name" value="RNase_Z_BN"/>
    <property type="match status" value="1"/>
</dbReference>
<dbReference type="InterPro" id="IPR047151">
    <property type="entry name" value="RNZ2-like"/>
</dbReference>
<protein>
    <recommendedName>
        <fullName evidence="5">ribonuclease Z</fullName>
        <ecNumber evidence="5">3.1.26.11</ecNumber>
    </recommendedName>
</protein>
<dbReference type="InterPro" id="IPR036866">
    <property type="entry name" value="RibonucZ/Hydroxyglut_hydro"/>
</dbReference>
<dbReference type="GO" id="GO:0042781">
    <property type="term" value="F:3'-tRNA processing endoribonuclease activity"/>
    <property type="evidence" value="ECO:0007669"/>
    <property type="project" value="UniProtKB-EC"/>
</dbReference>
<evidence type="ECO:0000256" key="3">
    <source>
        <dbReference type="ARBA" id="ARBA00007823"/>
    </source>
</evidence>
<comment type="similarity">
    <text evidence="3">Belongs to the RNase Z family.</text>
</comment>
<comment type="catalytic activity">
    <reaction evidence="1">
        <text>Endonucleolytic cleavage of RNA, removing extra 3' nucleotides from tRNA precursor, generating 3' termini of tRNAs. A 3'-hydroxy group is left at the tRNA terminus and a 5'-phosphoryl group is left at the trailer molecule.</text>
        <dbReference type="EC" id="3.1.26.11"/>
    </reaction>
</comment>
<keyword evidence="9" id="KW-0255">Endonuclease</keyword>
<sequence>MPMLMPQVTNLRLLFFSPFPHLSLSSLSLKPLKPRTLFTALASSYRRRHRPVPNQSPNPGARNKTTLRESRGGDKAMEETKETETAGFNKRRAEGNDKNDRPKKNLQRKVRTLNPINTLSYVQVLGTGMDTQDTSPSVLLFFDKQRFIFNAGEGLQRFCTEHKIKLSKIDHIFLSRVCSETAGGLPGLLLTLAGMGEEGMSVNVWGPSDLKYLIDAMRCFIPNAAMVHTRSFGPSVGGLMASQTKFTEPIVLVDDEVVKISAIVLQPIFSNGAQLLNELSITQNPTEKVSNDRVDVSKPFSPNGKNSPTGKPGDMSVIYVCELPEIKGKFDPEKAKALGLKPGSKYRELQLGNSVKSDFQNITVHPSDVMDPSIPGPIVFLVDCPMESHLQELLSMQCLSSYYADFSGPPENAKVVTCVIHLGPASLISSPNYQSWMKRFGSAQHILAGHERKNVEIPILRSSARIAAQLNYLCPQFFPAPGFWSLQHLDCLAPESTPSSEGSVSKVCESISAENLLKFTLRPYARLGLDRSVIPSQVASSEIIDELLSEIPEVVDAAQCVSQLWHQSTETKEEIRLTHDNKVIVEEPWFEENTLPSCLENIRRDDLEIVLLGTGSSQPSKYRNVSSIHINLFSKGGLLLDCGEGTLGQLKRRYGVEGADNAVRGLRCIWISHIHADHHTGLARILTLRRDLLKGVPHEPLLVVGPRKLKFFLDAYQRLEDLDMQFLDYRQVAQKVDSTLFAKGSRMQSYWKRPGSPVDNNVVFPILKSLQKVLEEAGLEALMSFPVIHCPQAFGVVLRASERLNSVGKVIPGWKIVYSGDTRPCPELTEASRGATVLIHEATFEDGMVDEAIARNHSTTKEAIEVGNSAGVFRIILTHFSQRYPKIPVFDDTHMHKTCIGFDMMSINIADLPVLPKVLPYLKLLFRNEMIIDESDEVVDAAASVAS</sequence>
<dbReference type="Gene3D" id="3.60.15.10">
    <property type="entry name" value="Ribonuclease Z/Hydroxyacylglutathione hydrolase-like"/>
    <property type="match status" value="2"/>
</dbReference>
<gene>
    <name evidence="14" type="ORF">Pyn_02469</name>
</gene>
<keyword evidence="10" id="KW-0378">Hydrolase</keyword>
<evidence type="ECO:0000256" key="5">
    <source>
        <dbReference type="ARBA" id="ARBA00012477"/>
    </source>
</evidence>
<comment type="subunit">
    <text evidence="4">Homodimer.</text>
</comment>
<dbReference type="FunFam" id="3.60.15.10:FF:000037">
    <property type="entry name" value="tRNAse Z4"/>
    <property type="match status" value="1"/>
</dbReference>
<evidence type="ECO:0000256" key="9">
    <source>
        <dbReference type="ARBA" id="ARBA00022759"/>
    </source>
</evidence>
<dbReference type="Pfam" id="PF23023">
    <property type="entry name" value="Anti-Pycsar_Apyc1"/>
    <property type="match status" value="1"/>
</dbReference>
<evidence type="ECO:0000256" key="4">
    <source>
        <dbReference type="ARBA" id="ARBA00011738"/>
    </source>
</evidence>
<evidence type="ECO:0000256" key="2">
    <source>
        <dbReference type="ARBA" id="ARBA00001947"/>
    </source>
</evidence>
<dbReference type="EC" id="3.1.26.11" evidence="5"/>
<dbReference type="OrthoDB" id="527344at2759"/>
<dbReference type="AlphaFoldDB" id="A0A314YV16"/>
<dbReference type="CDD" id="cd07718">
    <property type="entry name" value="RNaseZ_ELAC1_ELAC2-C-term-like_MBL-fold"/>
    <property type="match status" value="1"/>
</dbReference>
<dbReference type="GO" id="GO:0005739">
    <property type="term" value="C:mitochondrion"/>
    <property type="evidence" value="ECO:0007669"/>
    <property type="project" value="TreeGrafter"/>
</dbReference>
<keyword evidence="15" id="KW-1185">Reference proteome</keyword>
<feature type="region of interest" description="Disordered" evidence="12">
    <location>
        <begin position="43"/>
        <end position="107"/>
    </location>
</feature>
<evidence type="ECO:0000256" key="6">
    <source>
        <dbReference type="ARBA" id="ARBA00022694"/>
    </source>
</evidence>
<accession>A0A314YV16</accession>
<reference evidence="14 15" key="1">
    <citation type="submission" date="2018-02" db="EMBL/GenBank/DDBJ databases">
        <title>Draft genome of wild Prunus yedoensis var. nudiflora.</title>
        <authorList>
            <person name="Baek S."/>
            <person name="Kim J.-H."/>
            <person name="Choi K."/>
            <person name="Kim G.-B."/>
            <person name="Cho A."/>
            <person name="Jang H."/>
            <person name="Shin C.-H."/>
            <person name="Yu H.-J."/>
            <person name="Mun J.-H."/>
        </authorList>
    </citation>
    <scope>NUCLEOTIDE SEQUENCE [LARGE SCALE GENOMIC DNA]</scope>
    <source>
        <strain evidence="15">cv. Jeju island</strain>
        <tissue evidence="14">Leaf</tissue>
    </source>
</reference>
<dbReference type="EMBL" id="PJQY01000682">
    <property type="protein sequence ID" value="PQQ08701.1"/>
    <property type="molecule type" value="Genomic_DNA"/>
</dbReference>
<dbReference type="STRING" id="2094558.A0A314YV16"/>
<evidence type="ECO:0000256" key="1">
    <source>
        <dbReference type="ARBA" id="ARBA00000402"/>
    </source>
</evidence>
<dbReference type="InterPro" id="IPR027794">
    <property type="entry name" value="tRNase_Z_dom"/>
</dbReference>
<keyword evidence="6" id="KW-0819">tRNA processing</keyword>
<evidence type="ECO:0000256" key="10">
    <source>
        <dbReference type="ARBA" id="ARBA00022801"/>
    </source>
</evidence>
<dbReference type="PANTHER" id="PTHR12553:SF49">
    <property type="entry name" value="ZINC PHOSPHODIESTERASE ELAC PROTEIN 2"/>
    <property type="match status" value="1"/>
</dbReference>
<dbReference type="Proteomes" id="UP000250321">
    <property type="component" value="Unassembled WGS sequence"/>
</dbReference>
<proteinExistence type="inferred from homology"/>
<name>A0A314YV16_PRUYE</name>
<feature type="domain" description="tRNase Z endonuclease" evidence="13">
    <location>
        <begin position="128"/>
        <end position="184"/>
    </location>
</feature>
<evidence type="ECO:0000259" key="13">
    <source>
        <dbReference type="Pfam" id="PF13691"/>
    </source>
</evidence>
<dbReference type="SUPFAM" id="SSF56281">
    <property type="entry name" value="Metallo-hydrolase/oxidoreductase"/>
    <property type="match status" value="2"/>
</dbReference>
<evidence type="ECO:0000256" key="7">
    <source>
        <dbReference type="ARBA" id="ARBA00022722"/>
    </source>
</evidence>
<comment type="cofactor">
    <cofactor evidence="2">
        <name>Zn(2+)</name>
        <dbReference type="ChEBI" id="CHEBI:29105"/>
    </cofactor>
</comment>
<dbReference type="GO" id="GO:0046872">
    <property type="term" value="F:metal ion binding"/>
    <property type="evidence" value="ECO:0007669"/>
    <property type="project" value="UniProtKB-KW"/>
</dbReference>
<keyword evidence="8" id="KW-0479">Metal-binding</keyword>
<feature type="compositionally biased region" description="Basic and acidic residues" evidence="12">
    <location>
        <begin position="91"/>
        <end position="103"/>
    </location>
</feature>
<dbReference type="Pfam" id="PF13691">
    <property type="entry name" value="Lactamase_B_4"/>
    <property type="match status" value="1"/>
</dbReference>
<evidence type="ECO:0000313" key="15">
    <source>
        <dbReference type="Proteomes" id="UP000250321"/>
    </source>
</evidence>
<evidence type="ECO:0000256" key="12">
    <source>
        <dbReference type="SAM" id="MobiDB-lite"/>
    </source>
</evidence>
<evidence type="ECO:0000313" key="14">
    <source>
        <dbReference type="EMBL" id="PQQ08701.1"/>
    </source>
</evidence>
<keyword evidence="11" id="KW-0862">Zinc</keyword>
<feature type="compositionally biased region" description="Basic and acidic residues" evidence="12">
    <location>
        <begin position="66"/>
        <end position="84"/>
    </location>
</feature>
<dbReference type="PANTHER" id="PTHR12553">
    <property type="entry name" value="ZINC PHOSPHODIESTERASE ELAC PROTEIN 2"/>
    <property type="match status" value="1"/>
</dbReference>
<feature type="region of interest" description="Disordered" evidence="12">
    <location>
        <begin position="287"/>
        <end position="311"/>
    </location>
</feature>
<dbReference type="GO" id="GO:1990180">
    <property type="term" value="P:mitochondrial tRNA 3'-end processing"/>
    <property type="evidence" value="ECO:0007669"/>
    <property type="project" value="TreeGrafter"/>
</dbReference>
<dbReference type="InterPro" id="IPR013471">
    <property type="entry name" value="RNase_Z/BN"/>
</dbReference>